<dbReference type="InterPro" id="IPR036607">
    <property type="entry name" value="PRKCSH"/>
</dbReference>
<keyword evidence="6" id="KW-0175">Coiled coil</keyword>
<dbReference type="SUPFAM" id="SSF47473">
    <property type="entry name" value="EF-hand"/>
    <property type="match status" value="1"/>
</dbReference>
<gene>
    <name evidence="11" type="ORF">AMK59_5845</name>
</gene>
<feature type="domain" description="MRH" evidence="10">
    <location>
        <begin position="424"/>
        <end position="525"/>
    </location>
</feature>
<evidence type="ECO:0000256" key="4">
    <source>
        <dbReference type="ARBA" id="ARBA00022837"/>
    </source>
</evidence>
<dbReference type="InterPro" id="IPR028146">
    <property type="entry name" value="PRKCSH_N"/>
</dbReference>
<dbReference type="SUPFAM" id="SSF57424">
    <property type="entry name" value="LDL receptor-like module"/>
    <property type="match status" value="1"/>
</dbReference>
<dbReference type="GO" id="GO:0005509">
    <property type="term" value="F:calcium ion binding"/>
    <property type="evidence" value="ECO:0007669"/>
    <property type="project" value="InterPro"/>
</dbReference>
<evidence type="ECO:0000256" key="6">
    <source>
        <dbReference type="SAM" id="Coils"/>
    </source>
</evidence>
<dbReference type="Pfam" id="PF13202">
    <property type="entry name" value="EF-hand_5"/>
    <property type="match status" value="1"/>
</dbReference>
<evidence type="ECO:0000259" key="10">
    <source>
        <dbReference type="PROSITE" id="PS51914"/>
    </source>
</evidence>
<dbReference type="Pfam" id="PF12999">
    <property type="entry name" value="PRKCSH-like"/>
    <property type="match status" value="1"/>
</dbReference>
<dbReference type="GO" id="GO:0006491">
    <property type="term" value="P:N-glycan processing"/>
    <property type="evidence" value="ECO:0007669"/>
    <property type="project" value="TreeGrafter"/>
</dbReference>
<dbReference type="EMBL" id="LJIG01016119">
    <property type="protein sequence ID" value="KRT81559.1"/>
    <property type="molecule type" value="Genomic_DNA"/>
</dbReference>
<dbReference type="PROSITE" id="PS50222">
    <property type="entry name" value="EF_HAND_2"/>
    <property type="match status" value="1"/>
</dbReference>
<organism evidence="11 12">
    <name type="scientific">Oryctes borbonicus</name>
    <dbReference type="NCBI Taxonomy" id="1629725"/>
    <lineage>
        <taxon>Eukaryota</taxon>
        <taxon>Metazoa</taxon>
        <taxon>Ecdysozoa</taxon>
        <taxon>Arthropoda</taxon>
        <taxon>Hexapoda</taxon>
        <taxon>Insecta</taxon>
        <taxon>Pterygota</taxon>
        <taxon>Neoptera</taxon>
        <taxon>Endopterygota</taxon>
        <taxon>Coleoptera</taxon>
        <taxon>Polyphaga</taxon>
        <taxon>Scarabaeiformia</taxon>
        <taxon>Scarabaeidae</taxon>
        <taxon>Dynastinae</taxon>
        <taxon>Oryctes</taxon>
    </lineage>
</organism>
<feature type="region of interest" description="Disordered" evidence="7">
    <location>
        <begin position="302"/>
        <end position="373"/>
    </location>
</feature>
<keyword evidence="2 8" id="KW-0732">Signal</keyword>
<dbReference type="InterPro" id="IPR036055">
    <property type="entry name" value="LDL_receptor-like_sf"/>
</dbReference>
<proteinExistence type="predicted"/>
<keyword evidence="4" id="KW-0106">Calcium</keyword>
<feature type="coiled-coil region" evidence="6">
    <location>
        <begin position="157"/>
        <end position="232"/>
    </location>
</feature>
<evidence type="ECO:0000256" key="2">
    <source>
        <dbReference type="ARBA" id="ARBA00022729"/>
    </source>
</evidence>
<dbReference type="InterPro" id="IPR009011">
    <property type="entry name" value="Man6P_isomerase_rcpt-bd_dom_sf"/>
</dbReference>
<dbReference type="PANTHER" id="PTHR12630:SF1">
    <property type="entry name" value="GLUCOSIDASE 2 SUBUNIT BETA"/>
    <property type="match status" value="1"/>
</dbReference>
<feature type="region of interest" description="Disordered" evidence="7">
    <location>
        <begin position="238"/>
        <end position="263"/>
    </location>
</feature>
<feature type="compositionally biased region" description="Acidic residues" evidence="7">
    <location>
        <begin position="309"/>
        <end position="364"/>
    </location>
</feature>
<dbReference type="InterPro" id="IPR011992">
    <property type="entry name" value="EF-hand-dom_pair"/>
</dbReference>
<feature type="domain" description="EF-hand" evidence="9">
    <location>
        <begin position="224"/>
        <end position="259"/>
    </location>
</feature>
<name>A0A0T6B3W1_9SCAR</name>
<feature type="signal peptide" evidence="8">
    <location>
        <begin position="1"/>
        <end position="25"/>
    </location>
</feature>
<evidence type="ECO:0000313" key="12">
    <source>
        <dbReference type="Proteomes" id="UP000051574"/>
    </source>
</evidence>
<evidence type="ECO:0000259" key="9">
    <source>
        <dbReference type="PROSITE" id="PS50222"/>
    </source>
</evidence>
<dbReference type="GO" id="GO:0017177">
    <property type="term" value="C:glucosidase II complex"/>
    <property type="evidence" value="ECO:0007669"/>
    <property type="project" value="TreeGrafter"/>
</dbReference>
<evidence type="ECO:0000256" key="8">
    <source>
        <dbReference type="SAM" id="SignalP"/>
    </source>
</evidence>
<dbReference type="InterPro" id="IPR039794">
    <property type="entry name" value="Gtb1-like"/>
</dbReference>
<dbReference type="InterPro" id="IPR018247">
    <property type="entry name" value="EF_Hand_1_Ca_BS"/>
</dbReference>
<dbReference type="Gene3D" id="1.10.238.10">
    <property type="entry name" value="EF-hand"/>
    <property type="match status" value="1"/>
</dbReference>
<dbReference type="PANTHER" id="PTHR12630">
    <property type="entry name" value="N-LINKED OLIGOSACCHARIDE PROCESSING"/>
    <property type="match status" value="1"/>
</dbReference>
<feature type="compositionally biased region" description="Basic and acidic residues" evidence="7">
    <location>
        <begin position="240"/>
        <end position="263"/>
    </location>
</feature>
<dbReference type="Gene3D" id="4.10.400.10">
    <property type="entry name" value="Low-density Lipoprotein Receptor"/>
    <property type="match status" value="1"/>
</dbReference>
<evidence type="ECO:0000256" key="1">
    <source>
        <dbReference type="ARBA" id="ARBA00022387"/>
    </source>
</evidence>
<accession>A0A0T6B3W1</accession>
<dbReference type="SUPFAM" id="SSF50911">
    <property type="entry name" value="Mannose 6-phosphate receptor domain"/>
    <property type="match status" value="1"/>
</dbReference>
<dbReference type="Proteomes" id="UP000051574">
    <property type="component" value="Unassembled WGS sequence"/>
</dbReference>
<evidence type="ECO:0000256" key="7">
    <source>
        <dbReference type="SAM" id="MobiDB-lite"/>
    </source>
</evidence>
<dbReference type="AlphaFoldDB" id="A0A0T6B3W1"/>
<dbReference type="InterPro" id="IPR002048">
    <property type="entry name" value="EF_hand_dom"/>
</dbReference>
<dbReference type="PROSITE" id="PS00018">
    <property type="entry name" value="EF_HAND_1"/>
    <property type="match status" value="1"/>
</dbReference>
<dbReference type="FunFam" id="4.10.400.10:FF:000150">
    <property type="entry name" value="Glucosidase 2 subunit beta"/>
    <property type="match status" value="1"/>
</dbReference>
<evidence type="ECO:0000256" key="3">
    <source>
        <dbReference type="ARBA" id="ARBA00022824"/>
    </source>
</evidence>
<evidence type="ECO:0000256" key="5">
    <source>
        <dbReference type="ARBA" id="ARBA00023157"/>
    </source>
</evidence>
<keyword evidence="5" id="KW-1015">Disulfide bond</keyword>
<evidence type="ECO:0000313" key="11">
    <source>
        <dbReference type="EMBL" id="KRT81559.1"/>
    </source>
</evidence>
<dbReference type="Gene3D" id="2.70.130.10">
    <property type="entry name" value="Mannose-6-phosphate receptor binding domain"/>
    <property type="match status" value="1"/>
</dbReference>
<keyword evidence="12" id="KW-1185">Reference proteome</keyword>
<dbReference type="OrthoDB" id="28322at2759"/>
<protein>
    <recommendedName>
        <fullName evidence="1">Glucosidase 2 subunit beta</fullName>
    </recommendedName>
</protein>
<dbReference type="Pfam" id="PF13015">
    <property type="entry name" value="PRKCSH_1"/>
    <property type="match status" value="1"/>
</dbReference>
<dbReference type="PROSITE" id="PS51914">
    <property type="entry name" value="MRH"/>
    <property type="match status" value="1"/>
</dbReference>
<reference evidence="11 12" key="1">
    <citation type="submission" date="2015-09" db="EMBL/GenBank/DDBJ databases">
        <title>Draft genome of the scarab beetle Oryctes borbonicus.</title>
        <authorList>
            <person name="Meyer J.M."/>
            <person name="Markov G.V."/>
            <person name="Baskaran P."/>
            <person name="Herrmann M."/>
            <person name="Sommer R.J."/>
            <person name="Roedelsperger C."/>
        </authorList>
    </citation>
    <scope>NUCLEOTIDE SEQUENCE [LARGE SCALE GENOMIC DNA]</scope>
    <source>
        <strain evidence="11">OB123</strain>
        <tissue evidence="11">Whole animal</tissue>
    </source>
</reference>
<feature type="coiled-coil region" evidence="6">
    <location>
        <begin position="374"/>
        <end position="408"/>
    </location>
</feature>
<feature type="chain" id="PRO_5006668341" description="Glucosidase 2 subunit beta" evidence="8">
    <location>
        <begin position="26"/>
        <end position="538"/>
    </location>
</feature>
<dbReference type="InterPro" id="IPR044865">
    <property type="entry name" value="MRH_dom"/>
</dbReference>
<sequence>MERRLYFKLSFVFITHSCLIISANSSEVPRPRGVSISRAPLYNPEKDFTCFDGTLTIPFSQVNDDYCDCSDASDEPGTPACPNGSFHCTNAGHKPLNIPSYRVNDGVCDCCDASDEYANSNVNCANNCNELGRSAREEALKQAELLKAGKQIRSEYIQRSSQIKQEKKDMLSELEKNLSEADKVKNEKQVLKDQVEVLENAALQKYREIEEAEKLKKQEAENAKNREEATETFKLFDSNEDGKVDTSEIRTRQTFDKDRNGEVSEEEAKYFLNEKEELGLEEFISDGWSRVKPFLMMDAGLFKPPVPEKEEEETEQVEDVHDDIEGSETEPVEEIEEHESVEGEGEEIDEDDEEEEEEVTEEPASEPVKYDEETQKLIEKATEARKEFTDAEKEVRHIQAEIKKLEEYLEKDFGPEDEFAPLEGDCFDYEDYEYIYKLCPFDKAVQKPKSNSVETRLGVWSNWLGSEDNKYSSMLYDRGQSCWNGPQRSTHVRINCGSENKLTAVSEPNRCEYLFDFTTPAACKEAESDTQEDLHDEL</sequence>
<comment type="caution">
    <text evidence="11">The sequence shown here is derived from an EMBL/GenBank/DDBJ whole genome shotgun (WGS) entry which is preliminary data.</text>
</comment>
<keyword evidence="3" id="KW-0256">Endoplasmic reticulum</keyword>